<dbReference type="InterPro" id="IPR012674">
    <property type="entry name" value="Calycin"/>
</dbReference>
<dbReference type="EMBL" id="JBEUOH010000031">
    <property type="protein sequence ID" value="KAL0852873.1"/>
    <property type="molecule type" value="Genomic_DNA"/>
</dbReference>
<evidence type="ECO:0000313" key="4">
    <source>
        <dbReference type="Proteomes" id="UP001549920"/>
    </source>
</evidence>
<dbReference type="Proteomes" id="UP001549920">
    <property type="component" value="Unassembled WGS sequence"/>
</dbReference>
<organism evidence="3 4">
    <name type="scientific">Loxostege sticticalis</name>
    <name type="common">Beet webworm moth</name>
    <dbReference type="NCBI Taxonomy" id="481309"/>
    <lineage>
        <taxon>Eukaryota</taxon>
        <taxon>Metazoa</taxon>
        <taxon>Ecdysozoa</taxon>
        <taxon>Arthropoda</taxon>
        <taxon>Hexapoda</taxon>
        <taxon>Insecta</taxon>
        <taxon>Pterygota</taxon>
        <taxon>Neoptera</taxon>
        <taxon>Endopterygota</taxon>
        <taxon>Lepidoptera</taxon>
        <taxon>Glossata</taxon>
        <taxon>Ditrysia</taxon>
        <taxon>Pyraloidea</taxon>
        <taxon>Crambidae</taxon>
        <taxon>Pyraustinae</taxon>
        <taxon>Loxostege</taxon>
    </lineage>
</organism>
<comment type="caution">
    <text evidence="3">The sequence shown here is derived from an EMBL/GenBank/DDBJ whole genome shotgun (WGS) entry which is preliminary data.</text>
</comment>
<dbReference type="Pfam" id="PF08768">
    <property type="entry name" value="THAP4_heme-bd"/>
    <property type="match status" value="1"/>
</dbReference>
<dbReference type="SUPFAM" id="SSF50814">
    <property type="entry name" value="Lipocalins"/>
    <property type="match status" value="1"/>
</dbReference>
<name>A0ABR3GZE5_LOXSC</name>
<comment type="catalytic activity">
    <reaction evidence="1">
        <text>peroxynitrite = nitrate</text>
        <dbReference type="Rhea" id="RHEA:63116"/>
        <dbReference type="ChEBI" id="CHEBI:17632"/>
        <dbReference type="ChEBI" id="CHEBI:25941"/>
    </reaction>
    <physiologicalReaction direction="left-to-right" evidence="1">
        <dbReference type="Rhea" id="RHEA:63117"/>
    </physiologicalReaction>
</comment>
<dbReference type="PANTHER" id="PTHR15854:SF4">
    <property type="entry name" value="PEROXYNITRITE ISOMERASE THAP4"/>
    <property type="match status" value="1"/>
</dbReference>
<gene>
    <name evidence="3" type="ORF">ABMA27_012666</name>
</gene>
<dbReference type="InterPro" id="IPR014878">
    <property type="entry name" value="THAP4-like_heme-bd"/>
</dbReference>
<feature type="domain" description="THAP4-like heme-binding" evidence="2">
    <location>
        <begin position="9"/>
        <end position="162"/>
    </location>
</feature>
<dbReference type="CDD" id="cd07828">
    <property type="entry name" value="lipocalin_heme-bd-THAP4-like"/>
    <property type="match status" value="1"/>
</dbReference>
<evidence type="ECO:0000259" key="2">
    <source>
        <dbReference type="Pfam" id="PF08768"/>
    </source>
</evidence>
<evidence type="ECO:0000256" key="1">
    <source>
        <dbReference type="ARBA" id="ARBA00036993"/>
    </source>
</evidence>
<dbReference type="Gene3D" id="2.40.128.20">
    <property type="match status" value="1"/>
</dbReference>
<dbReference type="PANTHER" id="PTHR15854">
    <property type="entry name" value="THAP4 PROTEIN"/>
    <property type="match status" value="1"/>
</dbReference>
<protein>
    <recommendedName>
        <fullName evidence="2">THAP4-like heme-binding domain-containing protein</fullName>
    </recommendedName>
</protein>
<reference evidence="3 4" key="1">
    <citation type="submission" date="2024-06" db="EMBL/GenBank/DDBJ databases">
        <title>A chromosome-level genome assembly of beet webworm, Loxostege sticticalis.</title>
        <authorList>
            <person name="Zhang Y."/>
        </authorList>
    </citation>
    <scope>NUCLEOTIDE SEQUENCE [LARGE SCALE GENOMIC DNA]</scope>
    <source>
        <strain evidence="3">AQ026</strain>
        <tissue evidence="3">Whole body</tissue>
    </source>
</reference>
<evidence type="ECO:0000313" key="3">
    <source>
        <dbReference type="EMBL" id="KAL0852873.1"/>
    </source>
</evidence>
<proteinExistence type="predicted"/>
<dbReference type="InterPro" id="IPR045165">
    <property type="entry name" value="Nitrobindin"/>
</dbReference>
<sequence length="165" mass="18949">MEGGIHEALKPVSWLAGRWTTKEGKGIYPNINDFQYHEELEFSCIGQPMFNYMSKSSNPETQAPMHQERGFLRIKPGTNELAFMVGHNFGLTSLEEGKFDPDKKEIVLETVNVTRMSFAKPPHVKKFKRIIRLVDEDTLEITLHMETDATPLTEHLKAVYKKIEV</sequence>
<keyword evidence="4" id="KW-1185">Reference proteome</keyword>
<accession>A0ABR3GZE5</accession>